<dbReference type="Proteomes" id="UP000024332">
    <property type="component" value="Unassembled WGS sequence"/>
</dbReference>
<dbReference type="PANTHER" id="PTHR34655:SF2">
    <property type="entry name" value="PEROXIREDOXIN FAMILY PROTEIN"/>
    <property type="match status" value="1"/>
</dbReference>
<keyword evidence="3" id="KW-1185">Reference proteome</keyword>
<dbReference type="OrthoDB" id="33027at2157"/>
<dbReference type="PANTHER" id="PTHR34655">
    <property type="entry name" value="CONSERVED WITHIN P. AEROPHILUM"/>
    <property type="match status" value="1"/>
</dbReference>
<name>A0A031LN41_9CREN</name>
<dbReference type="Gene3D" id="3.40.1260.10">
    <property type="entry name" value="DsrEFH-like"/>
    <property type="match status" value="1"/>
</dbReference>
<gene>
    <name evidence="2" type="ORF">CM19_06905</name>
</gene>
<dbReference type="Pfam" id="PF02635">
    <property type="entry name" value="DsrE"/>
    <property type="match status" value="1"/>
</dbReference>
<feature type="transmembrane region" description="Helical" evidence="1">
    <location>
        <begin position="16"/>
        <end position="37"/>
    </location>
</feature>
<protein>
    <submittedName>
        <fullName evidence="2">Peroxiredoxin</fullName>
    </submittedName>
</protein>
<sequence length="120" mass="13332">MPDYAFFIISGEREKLYMAFITAIGYVSAGSKIYMFFTMDGLNGITKKGLEEIKLENVKPLKYYVDNLIELGENDIELAACEFGMKVKGIGEEDLIQGVKVSGVSEFAYKSSTAKSILVF</sequence>
<proteinExistence type="predicted"/>
<evidence type="ECO:0000313" key="2">
    <source>
        <dbReference type="EMBL" id="EZQ07068.1"/>
    </source>
</evidence>
<accession>A0A031LN41</accession>
<dbReference type="SUPFAM" id="SSF75169">
    <property type="entry name" value="DsrEFH-like"/>
    <property type="match status" value="1"/>
</dbReference>
<reference evidence="2 3" key="1">
    <citation type="submission" date="2014-03" db="EMBL/GenBank/DDBJ databases">
        <title>Draft genome sequence of the novel thermoacidophilic archaea Acidianus copahuensis ALE1 strain, isolated from Copahue volcanic area in Neuquen Argentina.</title>
        <authorList>
            <person name="Urbieta M.S."/>
            <person name="Rascovan N."/>
            <person name="Castro C."/>
            <person name="Revale S."/>
            <person name="Giaveno M.A."/>
            <person name="Vazquez M.P."/>
            <person name="Donati E.R."/>
        </authorList>
    </citation>
    <scope>NUCLEOTIDE SEQUENCE [LARGE SCALE GENOMIC DNA]</scope>
    <source>
        <strain evidence="2 3">ALE1</strain>
    </source>
</reference>
<dbReference type="InterPro" id="IPR027396">
    <property type="entry name" value="DsrEFH-like"/>
</dbReference>
<evidence type="ECO:0000313" key="3">
    <source>
        <dbReference type="Proteomes" id="UP000024332"/>
    </source>
</evidence>
<keyword evidence="1" id="KW-1133">Transmembrane helix</keyword>
<dbReference type="AlphaFoldDB" id="A0A031LN41"/>
<dbReference type="EMBL" id="JFZT01000039">
    <property type="protein sequence ID" value="EZQ07068.1"/>
    <property type="molecule type" value="Genomic_DNA"/>
</dbReference>
<keyword evidence="1" id="KW-0812">Transmembrane</keyword>
<dbReference type="STRING" id="1160895.CM19_06905"/>
<keyword evidence="1" id="KW-0472">Membrane</keyword>
<dbReference type="InterPro" id="IPR003787">
    <property type="entry name" value="Sulphur_relay_DsrE/F-like"/>
</dbReference>
<evidence type="ECO:0000256" key="1">
    <source>
        <dbReference type="SAM" id="Phobius"/>
    </source>
</evidence>
<comment type="caution">
    <text evidence="2">The sequence shown here is derived from an EMBL/GenBank/DDBJ whole genome shotgun (WGS) entry which is preliminary data.</text>
</comment>
<organism evidence="2 3">
    <name type="scientific">Candidatus Acidianus copahuensis</name>
    <dbReference type="NCBI Taxonomy" id="1160895"/>
    <lineage>
        <taxon>Archaea</taxon>
        <taxon>Thermoproteota</taxon>
        <taxon>Thermoprotei</taxon>
        <taxon>Sulfolobales</taxon>
        <taxon>Sulfolobaceae</taxon>
        <taxon>Acidianus</taxon>
    </lineage>
</organism>
<dbReference type="RefSeq" id="WP_048099589.1">
    <property type="nucleotide sequence ID" value="NZ_JFZT01000039.1"/>
</dbReference>